<gene>
    <name evidence="5" type="ORF">O4213_25945</name>
</gene>
<evidence type="ECO:0000256" key="3">
    <source>
        <dbReference type="ARBA" id="ARBA00022490"/>
    </source>
</evidence>
<dbReference type="Proteomes" id="UP001067235">
    <property type="component" value="Unassembled WGS sequence"/>
</dbReference>
<keyword evidence="3" id="KW-0963">Cytoplasm</keyword>
<proteinExistence type="inferred from homology"/>
<evidence type="ECO:0000256" key="4">
    <source>
        <dbReference type="ARBA" id="ARBA00023186"/>
    </source>
</evidence>
<comment type="similarity">
    <text evidence="2">Belongs to the EspG family.</text>
</comment>
<keyword evidence="6" id="KW-1185">Reference proteome</keyword>
<name>A0ABT4N2E7_GORRU</name>
<protein>
    <submittedName>
        <fullName evidence="5">ESX secretion-associated protein EspG</fullName>
    </submittedName>
</protein>
<evidence type="ECO:0000313" key="5">
    <source>
        <dbReference type="EMBL" id="MCZ4553454.1"/>
    </source>
</evidence>
<dbReference type="EMBL" id="JAPWIE010000009">
    <property type="protein sequence ID" value="MCZ4553454.1"/>
    <property type="molecule type" value="Genomic_DNA"/>
</dbReference>
<evidence type="ECO:0000256" key="2">
    <source>
        <dbReference type="ARBA" id="ARBA00006411"/>
    </source>
</evidence>
<reference evidence="5" key="1">
    <citation type="submission" date="2022-12" db="EMBL/GenBank/DDBJ databases">
        <authorList>
            <person name="Krivoruchko A.V."/>
            <person name="Elkin A."/>
        </authorList>
    </citation>
    <scope>NUCLEOTIDE SEQUENCE</scope>
    <source>
        <strain evidence="5">IEGM 1388</strain>
    </source>
</reference>
<dbReference type="InterPro" id="IPR025734">
    <property type="entry name" value="EspG"/>
</dbReference>
<evidence type="ECO:0000256" key="1">
    <source>
        <dbReference type="ARBA" id="ARBA00004496"/>
    </source>
</evidence>
<accession>A0ABT4N2E7</accession>
<comment type="subcellular location">
    <subcellularLocation>
        <location evidence="1">Cytoplasm</location>
    </subcellularLocation>
</comment>
<sequence length="273" mass="28888">MWTMETAPGYELTDDHLDHLGSLLGHQTWPVVLAIGPGHEHVPARDAALLSAADQLVSLGILCDDPHADRGVAEPLADALSVLANPERLIEIRVFASEGCARSCLARQGSRNVLARRTGVGVEVREVSVHSEKDVGAIVSKHLGSAETPPLPAFSAPADELRMRLDRARSAADYTDAFHAMGAGDQMAAGYAAAFESCTGHAEIVAIESGQERTVRSAGAVAIYDTVRGRILAGPSKSPDGRIWTTLSGGSPHRISQAVELLVETLPSGRWLP</sequence>
<organism evidence="5 6">
    <name type="scientific">Gordonia rubripertincta</name>
    <name type="common">Rhodococcus corallinus</name>
    <dbReference type="NCBI Taxonomy" id="36822"/>
    <lineage>
        <taxon>Bacteria</taxon>
        <taxon>Bacillati</taxon>
        <taxon>Actinomycetota</taxon>
        <taxon>Actinomycetes</taxon>
        <taxon>Mycobacteriales</taxon>
        <taxon>Gordoniaceae</taxon>
        <taxon>Gordonia</taxon>
    </lineage>
</organism>
<dbReference type="RefSeq" id="WP_301574127.1">
    <property type="nucleotide sequence ID" value="NZ_JAPWIE010000009.1"/>
</dbReference>
<comment type="caution">
    <text evidence="5">The sequence shown here is derived from an EMBL/GenBank/DDBJ whole genome shotgun (WGS) entry which is preliminary data.</text>
</comment>
<dbReference type="Pfam" id="PF14011">
    <property type="entry name" value="ESX-1_EspG"/>
    <property type="match status" value="1"/>
</dbReference>
<evidence type="ECO:0000313" key="6">
    <source>
        <dbReference type="Proteomes" id="UP001067235"/>
    </source>
</evidence>
<keyword evidence="4" id="KW-0143">Chaperone</keyword>